<dbReference type="GO" id="GO:0008810">
    <property type="term" value="F:cellulase activity"/>
    <property type="evidence" value="ECO:0007669"/>
    <property type="project" value="InterPro"/>
</dbReference>
<evidence type="ECO:0000313" key="5">
    <source>
        <dbReference type="Proteomes" id="UP000006352"/>
    </source>
</evidence>
<dbReference type="STRING" id="599839.J4GX14"/>
<comment type="similarity">
    <text evidence="1 2">Belongs to the glycosyl hydrolase 12 (cellulase H) family.</text>
</comment>
<keyword evidence="2" id="KW-0624">Polysaccharide degradation</keyword>
<accession>J4GX14</accession>
<dbReference type="InParanoid" id="J4GX14"/>
<dbReference type="EMBL" id="HE797283">
    <property type="protein sequence ID" value="CCM06310.1"/>
    <property type="molecule type" value="Genomic_DNA"/>
</dbReference>
<dbReference type="Pfam" id="PF01670">
    <property type="entry name" value="Glyco_hydro_12"/>
    <property type="match status" value="1"/>
</dbReference>
<evidence type="ECO:0000256" key="2">
    <source>
        <dbReference type="RuleBase" id="RU361163"/>
    </source>
</evidence>
<name>J4GX14_9APHY</name>
<evidence type="ECO:0000256" key="1">
    <source>
        <dbReference type="ARBA" id="ARBA00005519"/>
    </source>
</evidence>
<dbReference type="AlphaFoldDB" id="J4GX14"/>
<keyword evidence="2" id="KW-0326">Glycosidase</keyword>
<organism evidence="4 5">
    <name type="scientific">Fibroporia radiculosa</name>
    <dbReference type="NCBI Taxonomy" id="599839"/>
    <lineage>
        <taxon>Eukaryota</taxon>
        <taxon>Fungi</taxon>
        <taxon>Dikarya</taxon>
        <taxon>Basidiomycota</taxon>
        <taxon>Agaricomycotina</taxon>
        <taxon>Agaricomycetes</taxon>
        <taxon>Polyporales</taxon>
        <taxon>Fibroporiaceae</taxon>
        <taxon>Fibroporia</taxon>
    </lineage>
</organism>
<keyword evidence="3" id="KW-0732">Signal</keyword>
<dbReference type="SUPFAM" id="SSF49899">
    <property type="entry name" value="Concanavalin A-like lectins/glucanases"/>
    <property type="match status" value="1"/>
</dbReference>
<sequence>MQLLSLSAITLLASFVAATSEVITGQWTCVDAGAYQLCQNLWGEDNGVGSQNATLYSATGDSISWSTTYTWADGPYDVKSYSNVNQLSATGMLLSEITSAPTAWQWEYEAISSSTVADVSYDIWVGTSPDDPGTDTSTFEIGRVSILSLFGYPMSGRRLDFDSAGPLGSEIASDISVGGYSWNLYSGFNTYWTTVSFVTNQGNIYDFSSDLKDFFGKPSIPVLSPVSLSNPLLYRPVYLNENSNVSLSNYLQSVESGTEPFLGTATLYTESFSVTVNT</sequence>
<dbReference type="Gene3D" id="2.60.120.180">
    <property type="match status" value="1"/>
</dbReference>
<feature type="signal peptide" evidence="3">
    <location>
        <begin position="1"/>
        <end position="18"/>
    </location>
</feature>
<gene>
    <name evidence="4" type="ORF">FIBRA_08561</name>
</gene>
<keyword evidence="5" id="KW-1185">Reference proteome</keyword>
<dbReference type="GO" id="GO:0000272">
    <property type="term" value="P:polysaccharide catabolic process"/>
    <property type="evidence" value="ECO:0007669"/>
    <property type="project" value="UniProtKB-KW"/>
</dbReference>
<evidence type="ECO:0000256" key="3">
    <source>
        <dbReference type="SAM" id="SignalP"/>
    </source>
</evidence>
<protein>
    <submittedName>
        <fullName evidence="4">Uncharacterized protein</fullName>
    </submittedName>
</protein>
<keyword evidence="2" id="KW-0119">Carbohydrate metabolism</keyword>
<dbReference type="OrthoDB" id="89349at2759"/>
<reference evidence="4 5" key="1">
    <citation type="journal article" date="2012" name="Appl. Environ. Microbiol.">
        <title>Short-read sequencing for genomic analysis of the brown rot fungus Fibroporia radiculosa.</title>
        <authorList>
            <person name="Tang J.D."/>
            <person name="Perkins A.D."/>
            <person name="Sonstegard T.S."/>
            <person name="Schroeder S.G."/>
            <person name="Burgess S.C."/>
            <person name="Diehl S.V."/>
        </authorList>
    </citation>
    <scope>NUCLEOTIDE SEQUENCE [LARGE SCALE GENOMIC DNA]</scope>
    <source>
        <strain evidence="4 5">TFFH 294</strain>
    </source>
</reference>
<proteinExistence type="inferred from homology"/>
<dbReference type="PANTHER" id="PTHR34002">
    <property type="entry name" value="BLR1656 PROTEIN"/>
    <property type="match status" value="1"/>
</dbReference>
<dbReference type="RefSeq" id="XP_012185593.1">
    <property type="nucleotide sequence ID" value="XM_012330203.1"/>
</dbReference>
<dbReference type="PANTHER" id="PTHR34002:SF9">
    <property type="entry name" value="XYLOGLUCAN-SPECIFIC ENDO-BETA-1,4-GLUCANASE A"/>
    <property type="match status" value="1"/>
</dbReference>
<dbReference type="Proteomes" id="UP000006352">
    <property type="component" value="Unassembled WGS sequence"/>
</dbReference>
<dbReference type="InterPro" id="IPR013319">
    <property type="entry name" value="GH11/12"/>
</dbReference>
<dbReference type="InterPro" id="IPR002594">
    <property type="entry name" value="GH12"/>
</dbReference>
<dbReference type="InterPro" id="IPR013320">
    <property type="entry name" value="ConA-like_dom_sf"/>
</dbReference>
<keyword evidence="2" id="KW-0378">Hydrolase</keyword>
<evidence type="ECO:0000313" key="4">
    <source>
        <dbReference type="EMBL" id="CCM06310.1"/>
    </source>
</evidence>
<dbReference type="HOGENOM" id="CLU_051064_1_2_1"/>
<feature type="chain" id="PRO_5003778182" evidence="3">
    <location>
        <begin position="19"/>
        <end position="278"/>
    </location>
</feature>
<dbReference type="GeneID" id="24101210"/>